<dbReference type="InterPro" id="IPR003386">
    <property type="entry name" value="LACT/PDAT_acylTrfase"/>
</dbReference>
<dbReference type="InterPro" id="IPR029058">
    <property type="entry name" value="AB_hydrolase_fold"/>
</dbReference>
<reference evidence="2" key="1">
    <citation type="journal article" date="2006" name="PLoS Biol.">
        <title>Macronuclear genome sequence of the ciliate Tetrahymena thermophila, a model eukaryote.</title>
        <authorList>
            <person name="Eisen J.A."/>
            <person name="Coyne R.S."/>
            <person name="Wu M."/>
            <person name="Wu D."/>
            <person name="Thiagarajan M."/>
            <person name="Wortman J.R."/>
            <person name="Badger J.H."/>
            <person name="Ren Q."/>
            <person name="Amedeo P."/>
            <person name="Jones K.M."/>
            <person name="Tallon L.J."/>
            <person name="Delcher A.L."/>
            <person name="Salzberg S.L."/>
            <person name="Silva J.C."/>
            <person name="Haas B.J."/>
            <person name="Majoros W.H."/>
            <person name="Farzad M."/>
            <person name="Carlton J.M."/>
            <person name="Smith R.K. Jr."/>
            <person name="Garg J."/>
            <person name="Pearlman R.E."/>
            <person name="Karrer K.M."/>
            <person name="Sun L."/>
            <person name="Manning G."/>
            <person name="Elde N.C."/>
            <person name="Turkewitz A.P."/>
            <person name="Asai D.J."/>
            <person name="Wilkes D.E."/>
            <person name="Wang Y."/>
            <person name="Cai H."/>
            <person name="Collins K."/>
            <person name="Stewart B.A."/>
            <person name="Lee S.R."/>
            <person name="Wilamowska K."/>
            <person name="Weinberg Z."/>
            <person name="Ruzzo W.L."/>
            <person name="Wloga D."/>
            <person name="Gaertig J."/>
            <person name="Frankel J."/>
            <person name="Tsao C.-C."/>
            <person name="Gorovsky M.A."/>
            <person name="Keeling P.J."/>
            <person name="Waller R.F."/>
            <person name="Patron N.J."/>
            <person name="Cherry J.M."/>
            <person name="Stover N.A."/>
            <person name="Krieger C.J."/>
            <person name="del Toro C."/>
            <person name="Ryder H.F."/>
            <person name="Williamson S.C."/>
            <person name="Barbeau R.A."/>
            <person name="Hamilton E.P."/>
            <person name="Orias E."/>
        </authorList>
    </citation>
    <scope>NUCLEOTIDE SEQUENCE [LARGE SCALE GENOMIC DNA]</scope>
    <source>
        <strain evidence="2">SB210</strain>
    </source>
</reference>
<dbReference type="Pfam" id="PF02450">
    <property type="entry name" value="LCAT"/>
    <property type="match status" value="1"/>
</dbReference>
<keyword evidence="1" id="KW-0808">Transferase</keyword>
<dbReference type="AlphaFoldDB" id="W7WY82"/>
<evidence type="ECO:0000313" key="2">
    <source>
        <dbReference type="Proteomes" id="UP000009168"/>
    </source>
</evidence>
<dbReference type="STRING" id="312017.W7WY82"/>
<dbReference type="KEGG" id="tet:TTHERM_000242186"/>
<dbReference type="GeneID" id="24437970"/>
<name>W7WY82_TETTS</name>
<dbReference type="GO" id="GO:0008374">
    <property type="term" value="F:O-acyltransferase activity"/>
    <property type="evidence" value="ECO:0007669"/>
    <property type="project" value="InterPro"/>
</dbReference>
<dbReference type="PANTHER" id="PTHR11440">
    <property type="entry name" value="LECITHIN-CHOLESTEROL ACYLTRANSFERASE-RELATED"/>
    <property type="match status" value="1"/>
</dbReference>
<accession>W7WY82</accession>
<dbReference type="Gene3D" id="3.40.50.1820">
    <property type="entry name" value="alpha/beta hydrolase"/>
    <property type="match status" value="1"/>
</dbReference>
<keyword evidence="2" id="KW-1185">Reference proteome</keyword>
<dbReference type="OrthoDB" id="190846at2759"/>
<gene>
    <name evidence="1" type="ORF">TTHERM_000242186</name>
</gene>
<dbReference type="RefSeq" id="XP_012655687.1">
    <property type="nucleotide sequence ID" value="XM_012800233.1"/>
</dbReference>
<dbReference type="EMBL" id="GG662443">
    <property type="protein sequence ID" value="EWS71800.1"/>
    <property type="molecule type" value="Genomic_DNA"/>
</dbReference>
<proteinExistence type="predicted"/>
<evidence type="ECO:0000313" key="1">
    <source>
        <dbReference type="EMBL" id="EWS71800.1"/>
    </source>
</evidence>
<dbReference type="SUPFAM" id="SSF53474">
    <property type="entry name" value="alpha/beta-Hydrolases"/>
    <property type="match status" value="1"/>
</dbReference>
<protein>
    <submittedName>
        <fullName evidence="1">Lecithin-cholesterol acyltransferase</fullName>
    </submittedName>
</protein>
<dbReference type="InParanoid" id="W7WY82"/>
<sequence length="656" mass="74995">MPNFQFIKKIALSALAIIILVTFIFFSDNTDYEKDNRNLKDFRQLEQNKYQDHFQEILKKYDNFCINGKDKSKLNTQQQHEEFLKGPCAPVILIPGLLGTILQVKIDCEKLLSRNPEIFQNCGWGTCSKYNIFKKRPASEYRLWIGGIFSKTSFLQLSSKDKCYGDLIGLVYNRQKNILEGKEGLEVTWYGNTEQTRNDSKCGANSIKDFAEDIILKNALGCTSRGFGNVIELLDAMGYQSGLTYQAIPYDFRQDVAQSETQQIIPKAIDHLYELTGKKSIILGHSLGNLHVLNSLSNISQETKDLKIKQFIAAGPPFLGTPKSFIAMLGGNPEYVKNILGKQFGMNYYTQISFTQGCSSSYDILIKDTFDKFKNEDWMKEIIRRIDYEETGYYEGSIPFAFLPNPQETCLNDVFETRKGGICKNGLVNLQKEIIVRINGEAFKATQEDIQKIFTKYSTYDVEQALQLQNKSFEAEGLQNLTNPNVPTSIVYSNMLKTDLFFSYNKDTQKVYNDTNDFYFADHVESGLGDGTVPTFSAIIPGLKWFYEHQQQKENSKPLQLVELCSNVRKENPFYDSISVNGETEQTHSQYRGINCECQNGDKQDICGHTCMINDSYFLDFVAQSMITFQKSSKKQNYFSLKELEDLKNYCPTLIL</sequence>
<keyword evidence="1" id="KW-0012">Acyltransferase</keyword>
<organism evidence="1 2">
    <name type="scientific">Tetrahymena thermophila (strain SB210)</name>
    <dbReference type="NCBI Taxonomy" id="312017"/>
    <lineage>
        <taxon>Eukaryota</taxon>
        <taxon>Sar</taxon>
        <taxon>Alveolata</taxon>
        <taxon>Ciliophora</taxon>
        <taxon>Intramacronucleata</taxon>
        <taxon>Oligohymenophorea</taxon>
        <taxon>Hymenostomatida</taxon>
        <taxon>Tetrahymenina</taxon>
        <taxon>Tetrahymenidae</taxon>
        <taxon>Tetrahymena</taxon>
    </lineage>
</organism>
<dbReference type="GO" id="GO:0006629">
    <property type="term" value="P:lipid metabolic process"/>
    <property type="evidence" value="ECO:0007669"/>
    <property type="project" value="InterPro"/>
</dbReference>
<dbReference type="Proteomes" id="UP000009168">
    <property type="component" value="Unassembled WGS sequence"/>
</dbReference>